<name>A0ABR2MRB1_9ASPA</name>
<dbReference type="InterPro" id="IPR011989">
    <property type="entry name" value="ARM-like"/>
</dbReference>
<protein>
    <submittedName>
        <fullName evidence="1">U-box domain-containing protein 42</fullName>
    </submittedName>
</protein>
<evidence type="ECO:0000313" key="1">
    <source>
        <dbReference type="EMBL" id="KAK8966427.1"/>
    </source>
</evidence>
<comment type="caution">
    <text evidence="1">The sequence shown here is derived from an EMBL/GenBank/DDBJ whole genome shotgun (WGS) entry which is preliminary data.</text>
</comment>
<accession>A0ABR2MRB1</accession>
<dbReference type="InterPro" id="IPR016024">
    <property type="entry name" value="ARM-type_fold"/>
</dbReference>
<organism evidence="1 2">
    <name type="scientific">Platanthera guangdongensis</name>
    <dbReference type="NCBI Taxonomy" id="2320717"/>
    <lineage>
        <taxon>Eukaryota</taxon>
        <taxon>Viridiplantae</taxon>
        <taxon>Streptophyta</taxon>
        <taxon>Embryophyta</taxon>
        <taxon>Tracheophyta</taxon>
        <taxon>Spermatophyta</taxon>
        <taxon>Magnoliopsida</taxon>
        <taxon>Liliopsida</taxon>
        <taxon>Asparagales</taxon>
        <taxon>Orchidaceae</taxon>
        <taxon>Orchidoideae</taxon>
        <taxon>Orchideae</taxon>
        <taxon>Orchidinae</taxon>
        <taxon>Platanthera</taxon>
    </lineage>
</organism>
<sequence>MNRRRRKRLLVMVSGNAANSRDGMGTARKECESGAALGGESRSEDIQEKMADYLNELALKSDIQTYVTEKMSTDLIQMIHGNNSLTGRAASKALVLISSYAPNIKTLIDVGIIQLMTEKMFTWKIAHKPKNAEEDFVTILVNILHSGVDPESIQVNRHGHTMASEYFICNIISMLKNSVSYELNINLINILTWLSNLQKLVSRVKSVIKETKAIQTIAEFLNSEHDELTIASTELLIMLTSHMGHAIAEELCKIQGQPESLIGILDSNQIQIDRKRAVCLNLLAKLPHQNLTVNLALLHNGTVPAILERIKKIQRGEAMVSSWTRVYLEGLVGTLVRFTSTIHEPDILHMARQQNLSSVLTGLVQMNAGSEEVQRLALLGLEKLSSESINLTIKHPETTKTRKGRRNFNFNCFCMREKAGRYGRVEVHICPVHRGECSSNTFCLLEAKAVQGLVSSLESENDGVVETAVAAISTLLDDRVDLERSVAVLCEADALKRVMGVLRDRQEGRVWEKTLWVIERFLEGGGERSATEISGERILPKALVGAFHHGDGRIRAVAERITRKLNQMPASQRVL</sequence>
<dbReference type="Gene3D" id="1.25.10.10">
    <property type="entry name" value="Leucine-rich Repeat Variant"/>
    <property type="match status" value="2"/>
</dbReference>
<reference evidence="1 2" key="1">
    <citation type="journal article" date="2022" name="Nat. Plants">
        <title>Genomes of leafy and leafless Platanthera orchids illuminate the evolution of mycoheterotrophy.</title>
        <authorList>
            <person name="Li M.H."/>
            <person name="Liu K.W."/>
            <person name="Li Z."/>
            <person name="Lu H.C."/>
            <person name="Ye Q.L."/>
            <person name="Zhang D."/>
            <person name="Wang J.Y."/>
            <person name="Li Y.F."/>
            <person name="Zhong Z.M."/>
            <person name="Liu X."/>
            <person name="Yu X."/>
            <person name="Liu D.K."/>
            <person name="Tu X.D."/>
            <person name="Liu B."/>
            <person name="Hao Y."/>
            <person name="Liao X.Y."/>
            <person name="Jiang Y.T."/>
            <person name="Sun W.H."/>
            <person name="Chen J."/>
            <person name="Chen Y.Q."/>
            <person name="Ai Y."/>
            <person name="Zhai J.W."/>
            <person name="Wu S.S."/>
            <person name="Zhou Z."/>
            <person name="Hsiao Y.Y."/>
            <person name="Wu W.L."/>
            <person name="Chen Y.Y."/>
            <person name="Lin Y.F."/>
            <person name="Hsu J.L."/>
            <person name="Li C.Y."/>
            <person name="Wang Z.W."/>
            <person name="Zhao X."/>
            <person name="Zhong W.Y."/>
            <person name="Ma X.K."/>
            <person name="Ma L."/>
            <person name="Huang J."/>
            <person name="Chen G.Z."/>
            <person name="Huang M.Z."/>
            <person name="Huang L."/>
            <person name="Peng D.H."/>
            <person name="Luo Y.B."/>
            <person name="Zou S.Q."/>
            <person name="Chen S.P."/>
            <person name="Lan S."/>
            <person name="Tsai W.C."/>
            <person name="Van de Peer Y."/>
            <person name="Liu Z.J."/>
        </authorList>
    </citation>
    <scope>NUCLEOTIDE SEQUENCE [LARGE SCALE GENOMIC DNA]</scope>
    <source>
        <strain evidence="1">Lor288</strain>
    </source>
</reference>
<keyword evidence="2" id="KW-1185">Reference proteome</keyword>
<dbReference type="PANTHER" id="PTHR45958:SF4">
    <property type="entry name" value="U-BOX DOMAIN-CONTAINING PROTEIN 42-RELATED"/>
    <property type="match status" value="1"/>
</dbReference>
<dbReference type="SUPFAM" id="SSF48371">
    <property type="entry name" value="ARM repeat"/>
    <property type="match status" value="1"/>
</dbReference>
<dbReference type="InterPro" id="IPR052608">
    <property type="entry name" value="U-box_domain_protein"/>
</dbReference>
<dbReference type="EMBL" id="JBBWWR010000005">
    <property type="protein sequence ID" value="KAK8966427.1"/>
    <property type="molecule type" value="Genomic_DNA"/>
</dbReference>
<gene>
    <name evidence="1" type="primary">PUB42</name>
    <name evidence="1" type="ORF">KSP40_PGU004034</name>
</gene>
<dbReference type="Proteomes" id="UP001412067">
    <property type="component" value="Unassembled WGS sequence"/>
</dbReference>
<proteinExistence type="predicted"/>
<dbReference type="PANTHER" id="PTHR45958">
    <property type="entry name" value="RING-TYPE E3 UBIQUITIN TRANSFERASE"/>
    <property type="match status" value="1"/>
</dbReference>
<evidence type="ECO:0000313" key="2">
    <source>
        <dbReference type="Proteomes" id="UP001412067"/>
    </source>
</evidence>